<feature type="modified residue" description="Glycine radical" evidence="3">
    <location>
        <position position="759"/>
    </location>
</feature>
<dbReference type="Pfam" id="PF01228">
    <property type="entry name" value="Gly_radical"/>
    <property type="match status" value="1"/>
</dbReference>
<dbReference type="OrthoDB" id="9803969at2"/>
<feature type="domain" description="Glycine radical" evidence="4">
    <location>
        <begin position="663"/>
        <end position="784"/>
    </location>
</feature>
<dbReference type="BioCyc" id="ECAT999415-HMP:GTTI-1633-MONOMER"/>
<accession>M2PZQ2</accession>
<dbReference type="AlphaFoldDB" id="M2PZQ2"/>
<dbReference type="InterPro" id="IPR004184">
    <property type="entry name" value="PFL_dom"/>
</dbReference>
<gene>
    <name evidence="6" type="ORF">HMPREF9943_01578</name>
</gene>
<reference evidence="6 7" key="1">
    <citation type="submission" date="2013-02" db="EMBL/GenBank/DDBJ databases">
        <title>The Genome Sequence of Lactobacillus catenaformis F0143.</title>
        <authorList>
            <consortium name="The Broad Institute Genome Sequencing Platform"/>
            <person name="Earl A."/>
            <person name="Ward D."/>
            <person name="Feldgarden M."/>
            <person name="Gevers D."/>
            <person name="Izard J."/>
            <person name="Blanton J.M."/>
            <person name="Mathney J."/>
            <person name="Dewhirst F.E."/>
            <person name="Young S.K."/>
            <person name="Zeng Q."/>
            <person name="Gargeya S."/>
            <person name="Fitzgerald M."/>
            <person name="Haas B."/>
            <person name="Abouelleil A."/>
            <person name="Alvarado L."/>
            <person name="Arachchi H.M."/>
            <person name="Berlin A."/>
            <person name="Chapman S.B."/>
            <person name="Gearin G."/>
            <person name="Goldberg J."/>
            <person name="Griggs A."/>
            <person name="Gujja S."/>
            <person name="Hansen M."/>
            <person name="Heiman D."/>
            <person name="Howarth C."/>
            <person name="Larimer J."/>
            <person name="Lui A."/>
            <person name="MacDonald P.J.P."/>
            <person name="McCowen C."/>
            <person name="Montmayeur A."/>
            <person name="Murphy C."/>
            <person name="Neiman D."/>
            <person name="Pearson M."/>
            <person name="Priest M."/>
            <person name="Roberts A."/>
            <person name="Saif S."/>
            <person name="Shea T."/>
            <person name="Sisk P."/>
            <person name="Stolte C."/>
            <person name="Sykes S."/>
            <person name="Wortman J."/>
            <person name="Nusbaum C."/>
            <person name="Birren B."/>
        </authorList>
    </citation>
    <scope>NUCLEOTIDE SEQUENCE [LARGE SCALE GENOMIC DNA]</scope>
    <source>
        <strain evidence="6 7">OT 569</strain>
    </source>
</reference>
<proteinExistence type="predicted"/>
<evidence type="ECO:0000313" key="7">
    <source>
        <dbReference type="Proteomes" id="UP000011758"/>
    </source>
</evidence>
<organism evidence="6 7">
    <name type="scientific">Eggerthia catenaformis OT 569 = DSM 20559</name>
    <dbReference type="NCBI Taxonomy" id="999415"/>
    <lineage>
        <taxon>Bacteria</taxon>
        <taxon>Bacillati</taxon>
        <taxon>Bacillota</taxon>
        <taxon>Erysipelotrichia</taxon>
        <taxon>Erysipelotrichales</taxon>
        <taxon>Coprobacillaceae</taxon>
        <taxon>Eggerthia</taxon>
    </lineage>
</organism>
<sequence>MNNLKMTERIDILKDRMLSSPRYVSIEQARIITRIYKENENFSVSKKRALSLRASLEELEISVEKEEMIVGNRTKGVRYGVIFPESGCSWIDREFETLPTRPQDQFLVNREDIKEFRESIYPYWKGRTLEDAIKKNDGKHIESISKVVKINQKDHAQGHICPNTGLWLEKGPRGLIKEAQEKLKTCSKENKEFYECVIIVLEGACHFMIRYHDYIMNMLDQIDNKYHASLKQAAKNCLNLSKREPHNFYEAAQSVWFLFVILHMESNASSFSPGRMDQYLYPYYQKDREKGLLSNQEALEILECLWLKFNQIVYLRNQNSAKYFAGFPIGFNIAIGGVDENRKDTYNELSLLMLKAQYHLGLPQPNLSVRLNKNTSHEFMQEAIKVVARGSGMPQFFNDEAIIEPMINNLKIEKKDALNYAIVGCVELTSHGNSLGWSDAAMFNLNKALELTLNNGRCLLTGKQMGLDLGNIETYKTFEELESAFSKQIDYFINEMIKAEIIVEKAHQDYLPTAFLSSVIDNCMNKGIDVTCGGAKYNLSGIQMIQIANLADSLAAVKELVYDRKEITAHELLESLKADFKGHEITQTMLLNKVPKYGNDIKWVDNLGSKWAGYFKAKLKEYQNYRGGLYHTGMYTVSAHVPMGENVGASPDGRNAYMPLADGGMSPVYGRDMEGPTAVLQSVSRMNNSYTTNGGLLNMKFLPEFFHTQTGMMKFENFLRAFIDLKIPHIQFNVVRREDLLDAKIHPERHRSLTVRVAGYTAYFVELAGKLQDEIIERTAYEDISI</sequence>
<dbReference type="NCBIfam" id="TIGR01774">
    <property type="entry name" value="PFL2-3"/>
    <property type="match status" value="1"/>
</dbReference>
<dbReference type="PANTHER" id="PTHR43641">
    <property type="entry name" value="FORMATE ACETYLTRANSFERASE 3-RELATED"/>
    <property type="match status" value="1"/>
</dbReference>
<keyword evidence="6" id="KW-0670">Pyruvate</keyword>
<dbReference type="InterPro" id="IPR010098">
    <property type="entry name" value="PFL2/GDeHydtase_fam"/>
</dbReference>
<protein>
    <submittedName>
        <fullName evidence="6">Pyruvate formate-lyase</fullName>
    </submittedName>
</protein>
<keyword evidence="1 3" id="KW-0556">Organic radical</keyword>
<dbReference type="InterPro" id="IPR001150">
    <property type="entry name" value="Gly_radical"/>
</dbReference>
<dbReference type="Pfam" id="PF02901">
    <property type="entry name" value="PFL-like"/>
    <property type="match status" value="1"/>
</dbReference>
<dbReference type="EMBL" id="AGEJ01000024">
    <property type="protein sequence ID" value="EMD16175.1"/>
    <property type="molecule type" value="Genomic_DNA"/>
</dbReference>
<evidence type="ECO:0000259" key="4">
    <source>
        <dbReference type="PROSITE" id="PS51149"/>
    </source>
</evidence>
<evidence type="ECO:0000259" key="5">
    <source>
        <dbReference type="PROSITE" id="PS51554"/>
    </source>
</evidence>
<evidence type="ECO:0000313" key="6">
    <source>
        <dbReference type="EMBL" id="EMD16175.1"/>
    </source>
</evidence>
<dbReference type="PROSITE" id="PS51149">
    <property type="entry name" value="GLY_RADICAL_2"/>
    <property type="match status" value="1"/>
</dbReference>
<name>M2PZQ2_9FIRM</name>
<dbReference type="Proteomes" id="UP000011758">
    <property type="component" value="Unassembled WGS sequence"/>
</dbReference>
<dbReference type="PROSITE" id="PS00850">
    <property type="entry name" value="GLY_RADICAL_1"/>
    <property type="match status" value="1"/>
</dbReference>
<dbReference type="SUPFAM" id="SSF51998">
    <property type="entry name" value="PFL-like glycyl radical enzymes"/>
    <property type="match status" value="1"/>
</dbReference>
<dbReference type="STRING" id="999415.HMPREF9943_01578"/>
<evidence type="ECO:0000256" key="1">
    <source>
        <dbReference type="ARBA" id="ARBA00022818"/>
    </source>
</evidence>
<dbReference type="Gene3D" id="3.20.70.20">
    <property type="match status" value="1"/>
</dbReference>
<dbReference type="eggNOG" id="COG1882">
    <property type="taxonomic scope" value="Bacteria"/>
</dbReference>
<comment type="caution">
    <text evidence="6">The sequence shown here is derived from an EMBL/GenBank/DDBJ whole genome shotgun (WGS) entry which is preliminary data.</text>
</comment>
<feature type="domain" description="PFL" evidence="5">
    <location>
        <begin position="8"/>
        <end position="655"/>
    </location>
</feature>
<evidence type="ECO:0000256" key="3">
    <source>
        <dbReference type="PROSITE-ProRule" id="PRU00493"/>
    </source>
</evidence>
<dbReference type="PANTHER" id="PTHR43641:SF3">
    <property type="entry name" value="DEHYDRATASE PFLD-RELATED"/>
    <property type="match status" value="1"/>
</dbReference>
<evidence type="ECO:0000256" key="2">
    <source>
        <dbReference type="ARBA" id="ARBA00023239"/>
    </source>
</evidence>
<keyword evidence="2 6" id="KW-0456">Lyase</keyword>
<dbReference type="InterPro" id="IPR051215">
    <property type="entry name" value="GRE"/>
</dbReference>
<dbReference type="InterPro" id="IPR019777">
    <property type="entry name" value="Form_AcTrfase_GR_CS"/>
</dbReference>
<dbReference type="PATRIC" id="fig|999415.3.peg.1606"/>
<dbReference type="GO" id="GO:0016829">
    <property type="term" value="F:lyase activity"/>
    <property type="evidence" value="ECO:0007669"/>
    <property type="project" value="UniProtKB-KW"/>
</dbReference>
<dbReference type="PROSITE" id="PS51554">
    <property type="entry name" value="PFL"/>
    <property type="match status" value="1"/>
</dbReference>
<dbReference type="GO" id="GO:0005829">
    <property type="term" value="C:cytosol"/>
    <property type="evidence" value="ECO:0007669"/>
    <property type="project" value="TreeGrafter"/>
</dbReference>
<dbReference type="RefSeq" id="WP_004803815.1">
    <property type="nucleotide sequence ID" value="NZ_AUGJ01000011.1"/>
</dbReference>
<keyword evidence="7" id="KW-1185">Reference proteome</keyword>